<evidence type="ECO:0000256" key="4">
    <source>
        <dbReference type="ARBA" id="ARBA00023002"/>
    </source>
</evidence>
<evidence type="ECO:0000259" key="6">
    <source>
        <dbReference type="PROSITE" id="PS51471"/>
    </source>
</evidence>
<protein>
    <submittedName>
        <fullName evidence="7">2OG-FeII oxygenase superfamily protein</fullName>
    </submittedName>
</protein>
<feature type="domain" description="Fe2OG dioxygenase" evidence="6">
    <location>
        <begin position="111"/>
        <end position="221"/>
    </location>
</feature>
<dbReference type="Pfam" id="PF13640">
    <property type="entry name" value="2OG-FeII_Oxy_3"/>
    <property type="match status" value="1"/>
</dbReference>
<keyword evidence="2" id="KW-0479">Metal-binding</keyword>
<name>A0A1V0SAE2_9VIRU</name>
<dbReference type="InterPro" id="IPR005123">
    <property type="entry name" value="Oxoglu/Fe-dep_dioxygenase_dom"/>
</dbReference>
<evidence type="ECO:0000256" key="2">
    <source>
        <dbReference type="ARBA" id="ARBA00022723"/>
    </source>
</evidence>
<gene>
    <name evidence="7" type="ORF">Catovirus_1_719</name>
</gene>
<dbReference type="GO" id="GO:0016705">
    <property type="term" value="F:oxidoreductase activity, acting on paired donors, with incorporation or reduction of molecular oxygen"/>
    <property type="evidence" value="ECO:0007669"/>
    <property type="project" value="InterPro"/>
</dbReference>
<keyword evidence="4" id="KW-0560">Oxidoreductase</keyword>
<dbReference type="PANTHER" id="PTHR10869">
    <property type="entry name" value="PROLYL 4-HYDROXYLASE ALPHA SUBUNIT"/>
    <property type="match status" value="1"/>
</dbReference>
<sequence length="225" mass="26371">MMIMIIIIIVILILILVSMFNINNFEHFEELKYANDNDQYDFPFKIPNLICKEHANMIIERVLNDLKDSEVISGKYTDVRNSKHTWIPKNDPLVKPIFELLSKTFNIPFENAEDLQVVRYQPNQYYKDHHDACCDDVKECHEFVKRGGQRKMTILIYLNDGFEGGETSFKNLNMKVKGEIGDAIIFYPLEKNSNKCHPLALHAGTPVIKGEKWIANVWFREKEFR</sequence>
<dbReference type="GO" id="GO:0005506">
    <property type="term" value="F:iron ion binding"/>
    <property type="evidence" value="ECO:0007669"/>
    <property type="project" value="InterPro"/>
</dbReference>
<evidence type="ECO:0000256" key="5">
    <source>
        <dbReference type="ARBA" id="ARBA00023004"/>
    </source>
</evidence>
<keyword evidence="5" id="KW-0408">Iron</keyword>
<dbReference type="PANTHER" id="PTHR10869:SF246">
    <property type="entry name" value="TRANSMEMBRANE PROLYL 4-HYDROXYLASE"/>
    <property type="match status" value="1"/>
</dbReference>
<evidence type="ECO:0000256" key="1">
    <source>
        <dbReference type="ARBA" id="ARBA00001961"/>
    </source>
</evidence>
<dbReference type="GO" id="GO:0031418">
    <property type="term" value="F:L-ascorbic acid binding"/>
    <property type="evidence" value="ECO:0007669"/>
    <property type="project" value="InterPro"/>
</dbReference>
<organism evidence="7">
    <name type="scientific">Catovirus CTV1</name>
    <dbReference type="NCBI Taxonomy" id="1977631"/>
    <lineage>
        <taxon>Viruses</taxon>
        <taxon>Varidnaviria</taxon>
        <taxon>Bamfordvirae</taxon>
        <taxon>Nucleocytoviricota</taxon>
        <taxon>Megaviricetes</taxon>
        <taxon>Imitervirales</taxon>
        <taxon>Mimiviridae</taxon>
        <taxon>Klosneuvirinae</taxon>
        <taxon>Catovirus</taxon>
    </lineage>
</organism>
<dbReference type="PROSITE" id="PS51471">
    <property type="entry name" value="FE2OG_OXY"/>
    <property type="match status" value="1"/>
</dbReference>
<dbReference type="SMART" id="SM00702">
    <property type="entry name" value="P4Hc"/>
    <property type="match status" value="1"/>
</dbReference>
<dbReference type="InterPro" id="IPR006620">
    <property type="entry name" value="Pro_4_hyd_alph"/>
</dbReference>
<dbReference type="InterPro" id="IPR045054">
    <property type="entry name" value="P4HA-like"/>
</dbReference>
<evidence type="ECO:0000313" key="7">
    <source>
        <dbReference type="EMBL" id="ARF08669.1"/>
    </source>
</evidence>
<dbReference type="Gene3D" id="2.60.120.620">
    <property type="entry name" value="q2cbj1_9rhob like domain"/>
    <property type="match status" value="1"/>
</dbReference>
<dbReference type="InterPro" id="IPR044862">
    <property type="entry name" value="Pro_4_hyd_alph_FE2OG_OXY"/>
</dbReference>
<evidence type="ECO:0000256" key="3">
    <source>
        <dbReference type="ARBA" id="ARBA00022964"/>
    </source>
</evidence>
<keyword evidence="3" id="KW-0223">Dioxygenase</keyword>
<proteinExistence type="predicted"/>
<accession>A0A1V0SAE2</accession>
<comment type="cofactor">
    <cofactor evidence="1">
        <name>L-ascorbate</name>
        <dbReference type="ChEBI" id="CHEBI:38290"/>
    </cofactor>
</comment>
<dbReference type="EMBL" id="KY684083">
    <property type="protein sequence ID" value="ARF08669.1"/>
    <property type="molecule type" value="Genomic_DNA"/>
</dbReference>
<reference evidence="7" key="1">
    <citation type="journal article" date="2017" name="Science">
        <title>Giant viruses with an expanded complement of translation system components.</title>
        <authorList>
            <person name="Schulz F."/>
            <person name="Yutin N."/>
            <person name="Ivanova N.N."/>
            <person name="Ortega D.R."/>
            <person name="Lee T.K."/>
            <person name="Vierheilig J."/>
            <person name="Daims H."/>
            <person name="Horn M."/>
            <person name="Wagner M."/>
            <person name="Jensen G.J."/>
            <person name="Kyrpides N.C."/>
            <person name="Koonin E.V."/>
            <person name="Woyke T."/>
        </authorList>
    </citation>
    <scope>NUCLEOTIDE SEQUENCE</scope>
    <source>
        <strain evidence="7">CTV1</strain>
    </source>
</reference>
<dbReference type="GO" id="GO:0051213">
    <property type="term" value="F:dioxygenase activity"/>
    <property type="evidence" value="ECO:0007669"/>
    <property type="project" value="UniProtKB-KW"/>
</dbReference>